<evidence type="ECO:0000256" key="1">
    <source>
        <dbReference type="SAM" id="MobiDB-lite"/>
    </source>
</evidence>
<dbReference type="AlphaFoldDB" id="A0A8X6WW67"/>
<proteinExistence type="predicted"/>
<comment type="caution">
    <text evidence="2">The sequence shown here is derived from an EMBL/GenBank/DDBJ whole genome shotgun (WGS) entry which is preliminary data.</text>
</comment>
<protein>
    <submittedName>
        <fullName evidence="2">Uncharacterized protein</fullName>
    </submittedName>
</protein>
<name>A0A8X6WW67_9ARAC</name>
<gene>
    <name evidence="2" type="ORF">TNIN_467631</name>
</gene>
<dbReference type="EMBL" id="BMAV01003106">
    <property type="protein sequence ID" value="GFY42517.1"/>
    <property type="molecule type" value="Genomic_DNA"/>
</dbReference>
<accession>A0A8X6WW67</accession>
<feature type="compositionally biased region" description="Polar residues" evidence="1">
    <location>
        <begin position="12"/>
        <end position="30"/>
    </location>
</feature>
<organism evidence="2 3">
    <name type="scientific">Trichonephila inaurata madagascariensis</name>
    <dbReference type="NCBI Taxonomy" id="2747483"/>
    <lineage>
        <taxon>Eukaryota</taxon>
        <taxon>Metazoa</taxon>
        <taxon>Ecdysozoa</taxon>
        <taxon>Arthropoda</taxon>
        <taxon>Chelicerata</taxon>
        <taxon>Arachnida</taxon>
        <taxon>Araneae</taxon>
        <taxon>Araneomorphae</taxon>
        <taxon>Entelegynae</taxon>
        <taxon>Araneoidea</taxon>
        <taxon>Nephilidae</taxon>
        <taxon>Trichonephila</taxon>
        <taxon>Trichonephila inaurata</taxon>
    </lineage>
</organism>
<keyword evidence="3" id="KW-1185">Reference proteome</keyword>
<reference evidence="2" key="1">
    <citation type="submission" date="2020-08" db="EMBL/GenBank/DDBJ databases">
        <title>Multicomponent nature underlies the extraordinary mechanical properties of spider dragline silk.</title>
        <authorList>
            <person name="Kono N."/>
            <person name="Nakamura H."/>
            <person name="Mori M."/>
            <person name="Yoshida Y."/>
            <person name="Ohtoshi R."/>
            <person name="Malay A.D."/>
            <person name="Moran D.A.P."/>
            <person name="Tomita M."/>
            <person name="Numata K."/>
            <person name="Arakawa K."/>
        </authorList>
    </citation>
    <scope>NUCLEOTIDE SEQUENCE</scope>
</reference>
<feature type="compositionally biased region" description="Basic residues" evidence="1">
    <location>
        <begin position="67"/>
        <end position="76"/>
    </location>
</feature>
<feature type="region of interest" description="Disordered" evidence="1">
    <location>
        <begin position="1"/>
        <end position="76"/>
    </location>
</feature>
<evidence type="ECO:0000313" key="2">
    <source>
        <dbReference type="EMBL" id="GFY42517.1"/>
    </source>
</evidence>
<feature type="compositionally biased region" description="Basic and acidic residues" evidence="1">
    <location>
        <begin position="44"/>
        <end position="62"/>
    </location>
</feature>
<evidence type="ECO:0000313" key="3">
    <source>
        <dbReference type="Proteomes" id="UP000886998"/>
    </source>
</evidence>
<sequence>MEFCRITKTHNHQCGSSQGLSDATQLSSTEPDIDMGPGIFTPEILEHDSNDDFLGKKEKNKVESMPPKKKPHSKSD</sequence>
<dbReference type="Proteomes" id="UP000886998">
    <property type="component" value="Unassembled WGS sequence"/>
</dbReference>